<keyword evidence="3" id="KW-1185">Reference proteome</keyword>
<protein>
    <submittedName>
        <fullName evidence="2">Uncharacterized protein</fullName>
    </submittedName>
</protein>
<reference evidence="2 3" key="1">
    <citation type="submission" date="2021-01" db="EMBL/GenBank/DDBJ databases">
        <title>Belnapia mucosa sp. nov. and Belnapia arida sp. nov., isolated from the Tabernas Desert (Almeria, Spain).</title>
        <authorList>
            <person name="Molina-Menor E."/>
            <person name="Vidal-Verdu A."/>
            <person name="Calonge A."/>
            <person name="Satari L."/>
            <person name="Pereto J."/>
            <person name="Porcar M."/>
        </authorList>
    </citation>
    <scope>NUCLEOTIDE SEQUENCE [LARGE SCALE GENOMIC DNA]</scope>
    <source>
        <strain evidence="2 3">T18</strain>
    </source>
</reference>
<comment type="caution">
    <text evidence="2">The sequence shown here is derived from an EMBL/GenBank/DDBJ whole genome shotgun (WGS) entry which is preliminary data.</text>
</comment>
<gene>
    <name evidence="2" type="ORF">JMJ56_26975</name>
</gene>
<dbReference type="RefSeq" id="WP_202834857.1">
    <property type="nucleotide sequence ID" value="NZ_JAETWB010000032.1"/>
</dbReference>
<evidence type="ECO:0000313" key="2">
    <source>
        <dbReference type="EMBL" id="MBL6081640.1"/>
    </source>
</evidence>
<accession>A0ABS1UBX8</accession>
<feature type="region of interest" description="Disordered" evidence="1">
    <location>
        <begin position="93"/>
        <end position="176"/>
    </location>
</feature>
<evidence type="ECO:0000256" key="1">
    <source>
        <dbReference type="SAM" id="MobiDB-lite"/>
    </source>
</evidence>
<name>A0ABS1UBX8_9PROT</name>
<dbReference type="EMBL" id="JAETWB010000032">
    <property type="protein sequence ID" value="MBL6081640.1"/>
    <property type="molecule type" value="Genomic_DNA"/>
</dbReference>
<proteinExistence type="predicted"/>
<organism evidence="2 3">
    <name type="scientific">Belnapia arida</name>
    <dbReference type="NCBI Taxonomy" id="2804533"/>
    <lineage>
        <taxon>Bacteria</taxon>
        <taxon>Pseudomonadati</taxon>
        <taxon>Pseudomonadota</taxon>
        <taxon>Alphaproteobacteria</taxon>
        <taxon>Acetobacterales</taxon>
        <taxon>Roseomonadaceae</taxon>
        <taxon>Belnapia</taxon>
    </lineage>
</organism>
<evidence type="ECO:0000313" key="3">
    <source>
        <dbReference type="Proteomes" id="UP000660885"/>
    </source>
</evidence>
<sequence>MPSISEKRWSMGIQRDSVRAVLACDAIMVEFLPAHAREVTKCGDQLVKLIRDAPKEMSAAQQAAWNVNFLSSVTDPLGRLDSVHKAAADAGIKGNPRRCVSHGSGEGSGSRPAGTGSDLRGADAGTACRQRREPRARLAPGCRRACPALAAVRHSMGTDHNHSGKPKPGVQRRPTS</sequence>
<dbReference type="Proteomes" id="UP000660885">
    <property type="component" value="Unassembled WGS sequence"/>
</dbReference>